<evidence type="ECO:0000256" key="1">
    <source>
        <dbReference type="ARBA" id="ARBA00005254"/>
    </source>
</evidence>
<dbReference type="Gene3D" id="3.90.226.10">
    <property type="entry name" value="2-enoyl-CoA Hydratase, Chain A, domain 1"/>
    <property type="match status" value="1"/>
</dbReference>
<sequence>MEFIKTVIEDRIAHIDLDRGKSNAFHTEMLTELEEAILAAEKNPAVEGMILHGKAGFFTAGLDLVTLYRYDESEIRKLFIQFFSTIKTLAKFPKPAVAALSGHSPAGGCVLAICCDYRVMAEGNFIIGLNEIPVGIIVPQSIFNLYSFWIGQAAAYRSLLTGKLFSPSEALAIGLIDEVVPADRIRTASLRKIKTITQFDQPSWKQCKQNFRIPLIAELEKENDTLIDQMLSHWWKPSSRAIVKTIIDNLTQKKS</sequence>
<dbReference type="EMBL" id="JAGKSB010000001">
    <property type="protein sequence ID" value="MBP3942248.1"/>
    <property type="molecule type" value="Genomic_DNA"/>
</dbReference>
<dbReference type="GO" id="GO:0006635">
    <property type="term" value="P:fatty acid beta-oxidation"/>
    <property type="evidence" value="ECO:0007669"/>
    <property type="project" value="TreeGrafter"/>
</dbReference>
<dbReference type="AlphaFoldDB" id="A0A8T4HA71"/>
<keyword evidence="4" id="KW-1185">Reference proteome</keyword>
<reference evidence="3" key="1">
    <citation type="submission" date="2021-03" db="EMBL/GenBank/DDBJ databases">
        <authorList>
            <person name="Lu T."/>
            <person name="Wang Q."/>
            <person name="Han X."/>
        </authorList>
    </citation>
    <scope>NUCLEOTIDE SEQUENCE</scope>
    <source>
        <strain evidence="3">WQ 2009</strain>
    </source>
</reference>
<dbReference type="InterPro" id="IPR029045">
    <property type="entry name" value="ClpP/crotonase-like_dom_sf"/>
</dbReference>
<comment type="similarity">
    <text evidence="1 2">Belongs to the enoyl-CoA hydratase/isomerase family.</text>
</comment>
<dbReference type="SUPFAM" id="SSF52096">
    <property type="entry name" value="ClpP/crotonase"/>
    <property type="match status" value="1"/>
</dbReference>
<evidence type="ECO:0000256" key="2">
    <source>
        <dbReference type="RuleBase" id="RU003707"/>
    </source>
</evidence>
<evidence type="ECO:0000313" key="3">
    <source>
        <dbReference type="EMBL" id="MBP3942248.1"/>
    </source>
</evidence>
<dbReference type="Proteomes" id="UP000679691">
    <property type="component" value="Unassembled WGS sequence"/>
</dbReference>
<dbReference type="Pfam" id="PF00378">
    <property type="entry name" value="ECH_1"/>
    <property type="match status" value="1"/>
</dbReference>
<dbReference type="RefSeq" id="WP_353545729.1">
    <property type="nucleotide sequence ID" value="NZ_JAGKSB010000001.1"/>
</dbReference>
<proteinExistence type="inferred from homology"/>
<gene>
    <name evidence="3" type="ORF">J5U18_01490</name>
</gene>
<dbReference type="PROSITE" id="PS00166">
    <property type="entry name" value="ENOYL_COA_HYDRATASE"/>
    <property type="match status" value="1"/>
</dbReference>
<protein>
    <submittedName>
        <fullName evidence="3">Enoyl-CoA hydratase/isomerase family protein</fullName>
    </submittedName>
</protein>
<dbReference type="GO" id="GO:0003824">
    <property type="term" value="F:catalytic activity"/>
    <property type="evidence" value="ECO:0007669"/>
    <property type="project" value="InterPro"/>
</dbReference>
<comment type="caution">
    <text evidence="3">The sequence shown here is derived from an EMBL/GenBank/DDBJ whole genome shotgun (WGS) entry which is preliminary data.</text>
</comment>
<accession>A0A8T4HA71</accession>
<dbReference type="InterPro" id="IPR001753">
    <property type="entry name" value="Enoyl-CoA_hydra/iso"/>
</dbReference>
<dbReference type="InterPro" id="IPR018376">
    <property type="entry name" value="Enoyl-CoA_hyd/isom_CS"/>
</dbReference>
<name>A0A8T4HA71_9SPHI</name>
<organism evidence="3 4">
    <name type="scientific">Rhinopithecimicrobium faecis</name>
    <dbReference type="NCBI Taxonomy" id="2820698"/>
    <lineage>
        <taxon>Bacteria</taxon>
        <taxon>Pseudomonadati</taxon>
        <taxon>Bacteroidota</taxon>
        <taxon>Sphingobacteriia</taxon>
        <taxon>Sphingobacteriales</taxon>
        <taxon>Sphingobacteriaceae</taxon>
        <taxon>Rhinopithecimicrobium</taxon>
    </lineage>
</organism>
<dbReference type="CDD" id="cd06558">
    <property type="entry name" value="crotonase-like"/>
    <property type="match status" value="1"/>
</dbReference>
<dbReference type="PANTHER" id="PTHR11941:SF45">
    <property type="entry name" value="ENOYL-COA DELTA ISOMERASE 1, MITOCHONDRIAL"/>
    <property type="match status" value="1"/>
</dbReference>
<dbReference type="PANTHER" id="PTHR11941">
    <property type="entry name" value="ENOYL-COA HYDRATASE-RELATED"/>
    <property type="match status" value="1"/>
</dbReference>
<evidence type="ECO:0000313" key="4">
    <source>
        <dbReference type="Proteomes" id="UP000679691"/>
    </source>
</evidence>